<evidence type="ECO:0000313" key="2">
    <source>
        <dbReference type="EMBL" id="KTB46767.1"/>
    </source>
</evidence>
<protein>
    <submittedName>
        <fullName evidence="2">Uncharacterized protein</fullName>
    </submittedName>
</protein>
<dbReference type="EMBL" id="LATX01000265">
    <property type="protein sequence ID" value="KTB46767.1"/>
    <property type="molecule type" value="Genomic_DNA"/>
</dbReference>
<accession>A0A0W0GDZ3</accession>
<evidence type="ECO:0000313" key="1">
    <source>
        <dbReference type="EMBL" id="KTB46766.1"/>
    </source>
</evidence>
<name>A0A0W0GDZ3_MONRR</name>
<gene>
    <name evidence="2" type="ORF">WG66_656</name>
    <name evidence="1" type="ORF">WG66_657</name>
</gene>
<dbReference type="EMBL" id="LATX01000266">
    <property type="protein sequence ID" value="KTB46766.1"/>
    <property type="molecule type" value="Genomic_DNA"/>
</dbReference>
<reference evidence="2 3" key="1">
    <citation type="submission" date="2015-12" db="EMBL/GenBank/DDBJ databases">
        <title>Draft genome sequence of Moniliophthora roreri, the causal agent of frosty pod rot of cacao.</title>
        <authorList>
            <person name="Aime M.C."/>
            <person name="Diaz-Valderrama J.R."/>
            <person name="Kijpornyongpan T."/>
            <person name="Phillips-Mora W."/>
        </authorList>
    </citation>
    <scope>NUCLEOTIDE SEQUENCE [LARGE SCALE GENOMIC DNA]</scope>
    <source>
        <strain evidence="2 3">MCA 2952</strain>
    </source>
</reference>
<comment type="caution">
    <text evidence="2">The sequence shown here is derived from an EMBL/GenBank/DDBJ whole genome shotgun (WGS) entry which is preliminary data.</text>
</comment>
<proteinExistence type="predicted"/>
<sequence>MYLSDTPHFKAEGLELGRGLGQRVFGHSRGYGGVLEIW</sequence>
<dbReference type="Proteomes" id="UP000054988">
    <property type="component" value="Unassembled WGS sequence"/>
</dbReference>
<dbReference type="AlphaFoldDB" id="A0A0W0GDZ3"/>
<evidence type="ECO:0000313" key="3">
    <source>
        <dbReference type="Proteomes" id="UP000054988"/>
    </source>
</evidence>
<organism evidence="2 3">
    <name type="scientific">Moniliophthora roreri</name>
    <name type="common">Frosty pod rot fungus</name>
    <name type="synonym">Monilia roreri</name>
    <dbReference type="NCBI Taxonomy" id="221103"/>
    <lineage>
        <taxon>Eukaryota</taxon>
        <taxon>Fungi</taxon>
        <taxon>Dikarya</taxon>
        <taxon>Basidiomycota</taxon>
        <taxon>Agaricomycotina</taxon>
        <taxon>Agaricomycetes</taxon>
        <taxon>Agaricomycetidae</taxon>
        <taxon>Agaricales</taxon>
        <taxon>Marasmiineae</taxon>
        <taxon>Marasmiaceae</taxon>
        <taxon>Moniliophthora</taxon>
    </lineage>
</organism>